<reference evidence="1 2" key="1">
    <citation type="journal article" date="2020" name="ISME J.">
        <title>Uncovering the hidden diversity of litter-decomposition mechanisms in mushroom-forming fungi.</title>
        <authorList>
            <person name="Floudas D."/>
            <person name="Bentzer J."/>
            <person name="Ahren D."/>
            <person name="Johansson T."/>
            <person name="Persson P."/>
            <person name="Tunlid A."/>
        </authorList>
    </citation>
    <scope>NUCLEOTIDE SEQUENCE [LARGE SCALE GENOMIC DNA]</scope>
    <source>
        <strain evidence="1 2">CBS 146.42</strain>
    </source>
</reference>
<evidence type="ECO:0000313" key="1">
    <source>
        <dbReference type="EMBL" id="KAF5363356.1"/>
    </source>
</evidence>
<dbReference type="OrthoDB" id="3008056at2759"/>
<keyword evidence="2" id="KW-1185">Reference proteome</keyword>
<dbReference type="EMBL" id="JAACJO010000001">
    <property type="protein sequence ID" value="KAF5363356.1"/>
    <property type="molecule type" value="Genomic_DNA"/>
</dbReference>
<evidence type="ECO:0000313" key="2">
    <source>
        <dbReference type="Proteomes" id="UP000559027"/>
    </source>
</evidence>
<proteinExistence type="predicted"/>
<organism evidence="1 2">
    <name type="scientific">Leucocoprinus leucothites</name>
    <dbReference type="NCBI Taxonomy" id="201217"/>
    <lineage>
        <taxon>Eukaryota</taxon>
        <taxon>Fungi</taxon>
        <taxon>Dikarya</taxon>
        <taxon>Basidiomycota</taxon>
        <taxon>Agaricomycotina</taxon>
        <taxon>Agaricomycetes</taxon>
        <taxon>Agaricomycetidae</taxon>
        <taxon>Agaricales</taxon>
        <taxon>Agaricineae</taxon>
        <taxon>Agaricaceae</taxon>
        <taxon>Leucocoprinus</taxon>
    </lineage>
</organism>
<comment type="caution">
    <text evidence="1">The sequence shown here is derived from an EMBL/GenBank/DDBJ whole genome shotgun (WGS) entry which is preliminary data.</text>
</comment>
<gene>
    <name evidence="1" type="ORF">D9756_000879</name>
</gene>
<accession>A0A8H5GEK6</accession>
<dbReference type="Proteomes" id="UP000559027">
    <property type="component" value="Unassembled WGS sequence"/>
</dbReference>
<name>A0A8H5GEK6_9AGAR</name>
<dbReference type="AlphaFoldDB" id="A0A8H5GEK6"/>
<protein>
    <submittedName>
        <fullName evidence="1">Uncharacterized protein</fullName>
    </submittedName>
</protein>
<dbReference type="SUPFAM" id="SSF53098">
    <property type="entry name" value="Ribonuclease H-like"/>
    <property type="match status" value="1"/>
</dbReference>
<dbReference type="InterPro" id="IPR012337">
    <property type="entry name" value="RNaseH-like_sf"/>
</dbReference>
<sequence>MKAISSTQYSQVTSLLKDGHSLCQIEHKTGLGKSTVGRIKKEVDGDKENNKGGCPSKLSPCDKKAIIHQITSGKLDNAVQATNFINSTLSDPVIPQTTLCYAALWIVSAFHTSPTGGAEALAGLIPVHLHLKKLALWSLFHIATLSRTHPLRSLVGRGTLAEAASKLPQLTECFDANAAEACPGHQLMDCFVDRVKFKEVDNDQDDADKLWALESTYEYARSNLDYVTVATDASVHTDHTIQAVAAVCLLHRDKLLWQFCHAVGKATALDAELFALHLGVEHACHMPDAKLIVLFTDHITAV</sequence>